<comment type="subcellular location">
    <subcellularLocation>
        <location evidence="2">Chromosome</location>
        <location evidence="2">Centromere</location>
    </subcellularLocation>
    <subcellularLocation>
        <location evidence="1">Nucleus</location>
    </subcellularLocation>
</comment>
<accession>A0A6A6R752</accession>
<dbReference type="AlphaFoldDB" id="A0A6A6R752"/>
<evidence type="ECO:0000313" key="10">
    <source>
        <dbReference type="Proteomes" id="UP000799750"/>
    </source>
</evidence>
<dbReference type="PANTHER" id="PTHR14401">
    <property type="entry name" value="CENTROMERE PROTEIN K"/>
    <property type="match status" value="1"/>
</dbReference>
<evidence type="ECO:0000256" key="4">
    <source>
        <dbReference type="ARBA" id="ARBA00022454"/>
    </source>
</evidence>
<dbReference type="GO" id="GO:0051382">
    <property type="term" value="P:kinetochore assembly"/>
    <property type="evidence" value="ECO:0007669"/>
    <property type="project" value="InterPro"/>
</dbReference>
<name>A0A6A6R752_9PEZI</name>
<dbReference type="PANTHER" id="PTHR14401:SF6">
    <property type="entry name" value="CENTROMERE PROTEIN K"/>
    <property type="match status" value="1"/>
</dbReference>
<evidence type="ECO:0000256" key="3">
    <source>
        <dbReference type="ARBA" id="ARBA00005795"/>
    </source>
</evidence>
<keyword evidence="5" id="KW-0175">Coiled coil</keyword>
<evidence type="ECO:0000256" key="7">
    <source>
        <dbReference type="ARBA" id="ARBA00023328"/>
    </source>
</evidence>
<dbReference type="GO" id="GO:0005634">
    <property type="term" value="C:nucleus"/>
    <property type="evidence" value="ECO:0007669"/>
    <property type="project" value="UniProtKB-SubCell"/>
</dbReference>
<keyword evidence="6" id="KW-0539">Nucleus</keyword>
<keyword evidence="10" id="KW-1185">Reference proteome</keyword>
<dbReference type="GO" id="GO:0000775">
    <property type="term" value="C:chromosome, centromeric region"/>
    <property type="evidence" value="ECO:0007669"/>
    <property type="project" value="UniProtKB-SubCell"/>
</dbReference>
<evidence type="ECO:0000256" key="5">
    <source>
        <dbReference type="ARBA" id="ARBA00023054"/>
    </source>
</evidence>
<evidence type="ECO:0000256" key="8">
    <source>
        <dbReference type="SAM" id="MobiDB-lite"/>
    </source>
</evidence>
<keyword evidence="7" id="KW-0137">Centromere</keyword>
<gene>
    <name evidence="9" type="ORF">BU16DRAFT_523014</name>
</gene>
<dbReference type="OrthoDB" id="9445768at2759"/>
<dbReference type="GO" id="GO:0000070">
    <property type="term" value="P:mitotic sister chromatid segregation"/>
    <property type="evidence" value="ECO:0007669"/>
    <property type="project" value="TreeGrafter"/>
</dbReference>
<feature type="compositionally biased region" description="Basic and acidic residues" evidence="8">
    <location>
        <begin position="33"/>
        <end position="46"/>
    </location>
</feature>
<protein>
    <submittedName>
        <fullName evidence="9">Uncharacterized protein</fullName>
    </submittedName>
</protein>
<comment type="similarity">
    <text evidence="3">Belongs to the CENP-K/MCM22 family.</text>
</comment>
<reference evidence="9" key="1">
    <citation type="journal article" date="2020" name="Stud. Mycol.">
        <title>101 Dothideomycetes genomes: a test case for predicting lifestyles and emergence of pathogens.</title>
        <authorList>
            <person name="Haridas S."/>
            <person name="Albert R."/>
            <person name="Binder M."/>
            <person name="Bloem J."/>
            <person name="Labutti K."/>
            <person name="Salamov A."/>
            <person name="Andreopoulos B."/>
            <person name="Baker S."/>
            <person name="Barry K."/>
            <person name="Bills G."/>
            <person name="Bluhm B."/>
            <person name="Cannon C."/>
            <person name="Castanera R."/>
            <person name="Culley D."/>
            <person name="Daum C."/>
            <person name="Ezra D."/>
            <person name="Gonzalez J."/>
            <person name="Henrissat B."/>
            <person name="Kuo A."/>
            <person name="Liang C."/>
            <person name="Lipzen A."/>
            <person name="Lutzoni F."/>
            <person name="Magnuson J."/>
            <person name="Mondo S."/>
            <person name="Nolan M."/>
            <person name="Ohm R."/>
            <person name="Pangilinan J."/>
            <person name="Park H.-J."/>
            <person name="Ramirez L."/>
            <person name="Alfaro M."/>
            <person name="Sun H."/>
            <person name="Tritt A."/>
            <person name="Yoshinaga Y."/>
            <person name="Zwiers L.-H."/>
            <person name="Turgeon B."/>
            <person name="Goodwin S."/>
            <person name="Spatafora J."/>
            <person name="Crous P."/>
            <person name="Grigoriev I."/>
        </authorList>
    </citation>
    <scope>NUCLEOTIDE SEQUENCE</scope>
    <source>
        <strain evidence="9">CBS 269.34</strain>
    </source>
</reference>
<dbReference type="Proteomes" id="UP000799750">
    <property type="component" value="Unassembled WGS sequence"/>
</dbReference>
<organism evidence="9 10">
    <name type="scientific">Lophium mytilinum</name>
    <dbReference type="NCBI Taxonomy" id="390894"/>
    <lineage>
        <taxon>Eukaryota</taxon>
        <taxon>Fungi</taxon>
        <taxon>Dikarya</taxon>
        <taxon>Ascomycota</taxon>
        <taxon>Pezizomycotina</taxon>
        <taxon>Dothideomycetes</taxon>
        <taxon>Pleosporomycetidae</taxon>
        <taxon>Mytilinidiales</taxon>
        <taxon>Mytilinidiaceae</taxon>
        <taxon>Lophium</taxon>
    </lineage>
</organism>
<sequence>MHDANLITTAMANRIERLRAQKEAKSQKTPQEVAKDMIDAKQRQKKRYDEEEKKLAQAFEIFVDEQLAGMLAAEDLGGPVVGDMMDVDDDMLATGFTQQGRLKTSKQQISEPRRQRRLDEIWGAKATTEEGEHLTEIDAAGIEFRELIQKLFTSLAGSKSTDAYVALERESAASRFLIRAKIAQFHPKDARKLRLIDFGRELDD</sequence>
<evidence type="ECO:0000256" key="1">
    <source>
        <dbReference type="ARBA" id="ARBA00004123"/>
    </source>
</evidence>
<evidence type="ECO:0000313" key="9">
    <source>
        <dbReference type="EMBL" id="KAF2500204.1"/>
    </source>
</evidence>
<feature type="region of interest" description="Disordered" evidence="8">
    <location>
        <begin position="20"/>
        <end position="46"/>
    </location>
</feature>
<evidence type="ECO:0000256" key="6">
    <source>
        <dbReference type="ARBA" id="ARBA00023242"/>
    </source>
</evidence>
<keyword evidence="4" id="KW-0158">Chromosome</keyword>
<dbReference type="InterPro" id="IPR020993">
    <property type="entry name" value="Centromere_CenpK"/>
</dbReference>
<dbReference type="EMBL" id="MU004183">
    <property type="protein sequence ID" value="KAF2500204.1"/>
    <property type="molecule type" value="Genomic_DNA"/>
</dbReference>
<evidence type="ECO:0000256" key="2">
    <source>
        <dbReference type="ARBA" id="ARBA00004584"/>
    </source>
</evidence>
<proteinExistence type="inferred from homology"/>